<dbReference type="GO" id="GO:0043139">
    <property type="term" value="F:5'-3' DNA helicase activity"/>
    <property type="evidence" value="ECO:0007669"/>
    <property type="project" value="UniProtKB-EC"/>
</dbReference>
<evidence type="ECO:0000256" key="8">
    <source>
        <dbReference type="ARBA" id="ARBA00022946"/>
    </source>
</evidence>
<proteinExistence type="predicted"/>
<dbReference type="InterPro" id="IPR027032">
    <property type="entry name" value="Twinkle-like"/>
</dbReference>
<comment type="caution">
    <text evidence="18">The sequence shown here is derived from an EMBL/GenBank/DDBJ whole genome shotgun (WGS) entry which is preliminary data.</text>
</comment>
<evidence type="ECO:0000256" key="7">
    <source>
        <dbReference type="ARBA" id="ARBA00022840"/>
    </source>
</evidence>
<dbReference type="GO" id="GO:0005524">
    <property type="term" value="F:ATP binding"/>
    <property type="evidence" value="ECO:0007669"/>
    <property type="project" value="UniProtKB-KW"/>
</dbReference>
<dbReference type="PANTHER" id="PTHR12873">
    <property type="entry name" value="T7-LIKE MITOCHONDRIAL DNA HELICASE"/>
    <property type="match status" value="1"/>
</dbReference>
<dbReference type="GO" id="GO:0016787">
    <property type="term" value="F:hydrolase activity"/>
    <property type="evidence" value="ECO:0007669"/>
    <property type="project" value="UniProtKB-KW"/>
</dbReference>
<keyword evidence="8" id="KW-0809">Transit peptide</keyword>
<keyword evidence="11" id="KW-0472">Membrane</keyword>
<dbReference type="PANTHER" id="PTHR12873:SF0">
    <property type="entry name" value="TWINKLE MTDNA HELICASE"/>
    <property type="match status" value="1"/>
</dbReference>
<comment type="catalytic activity">
    <reaction evidence="15">
        <text>ATP + H2O = ADP + phosphate + H(+)</text>
        <dbReference type="Rhea" id="RHEA:13065"/>
        <dbReference type="ChEBI" id="CHEBI:15377"/>
        <dbReference type="ChEBI" id="CHEBI:15378"/>
        <dbReference type="ChEBI" id="CHEBI:30616"/>
        <dbReference type="ChEBI" id="CHEBI:43474"/>
        <dbReference type="ChEBI" id="CHEBI:456216"/>
        <dbReference type="EC" id="5.6.2.3"/>
    </reaction>
</comment>
<evidence type="ECO:0000313" key="19">
    <source>
        <dbReference type="Proteomes" id="UP000549394"/>
    </source>
</evidence>
<dbReference type="AlphaFoldDB" id="A0A7I8VMH4"/>
<evidence type="ECO:0000256" key="3">
    <source>
        <dbReference type="ARBA" id="ARBA00022741"/>
    </source>
</evidence>
<evidence type="ECO:0000256" key="13">
    <source>
        <dbReference type="ARBA" id="ARBA00023271"/>
    </source>
</evidence>
<dbReference type="PROSITE" id="PS51199">
    <property type="entry name" value="SF4_HELICASE"/>
    <property type="match status" value="1"/>
</dbReference>
<dbReference type="EMBL" id="CAJFCJ010000007">
    <property type="protein sequence ID" value="CAD5117485.1"/>
    <property type="molecule type" value="Genomic_DNA"/>
</dbReference>
<feature type="domain" description="SF4 helicase" evidence="17">
    <location>
        <begin position="385"/>
        <end position="639"/>
    </location>
</feature>
<keyword evidence="3" id="KW-0547">Nucleotide-binding</keyword>
<evidence type="ECO:0000256" key="5">
    <source>
        <dbReference type="ARBA" id="ARBA00022801"/>
    </source>
</evidence>
<dbReference type="GO" id="GO:0008289">
    <property type="term" value="F:lipid binding"/>
    <property type="evidence" value="ECO:0007669"/>
    <property type="project" value="UniProtKB-KW"/>
</dbReference>
<dbReference type="GO" id="GO:0042645">
    <property type="term" value="C:mitochondrial nucleoid"/>
    <property type="evidence" value="ECO:0007669"/>
    <property type="project" value="UniProtKB-SubCell"/>
</dbReference>
<evidence type="ECO:0000256" key="14">
    <source>
        <dbReference type="ARBA" id="ARBA00044969"/>
    </source>
</evidence>
<keyword evidence="4" id="KW-0999">Mitochondrion inner membrane</keyword>
<evidence type="ECO:0000256" key="12">
    <source>
        <dbReference type="ARBA" id="ARBA00023235"/>
    </source>
</evidence>
<keyword evidence="7" id="KW-0067">ATP-binding</keyword>
<dbReference type="SUPFAM" id="SSF52540">
    <property type="entry name" value="P-loop containing nucleoside triphosphate hydrolases"/>
    <property type="match status" value="1"/>
</dbReference>
<dbReference type="OrthoDB" id="275278at2759"/>
<dbReference type="Proteomes" id="UP000549394">
    <property type="component" value="Unassembled WGS sequence"/>
</dbReference>
<evidence type="ECO:0000259" key="17">
    <source>
        <dbReference type="PROSITE" id="PS51199"/>
    </source>
</evidence>
<keyword evidence="12" id="KW-0413">Isomerase</keyword>
<evidence type="ECO:0000256" key="4">
    <source>
        <dbReference type="ARBA" id="ARBA00022792"/>
    </source>
</evidence>
<reference evidence="18 19" key="1">
    <citation type="submission" date="2020-08" db="EMBL/GenBank/DDBJ databases">
        <authorList>
            <person name="Hejnol A."/>
        </authorList>
    </citation>
    <scope>NUCLEOTIDE SEQUENCE [LARGE SCALE GENOMIC DNA]</scope>
</reference>
<dbReference type="GO" id="GO:0005743">
    <property type="term" value="C:mitochondrial inner membrane"/>
    <property type="evidence" value="ECO:0007669"/>
    <property type="project" value="UniProtKB-SubCell"/>
</dbReference>
<evidence type="ECO:0000256" key="2">
    <source>
        <dbReference type="ARBA" id="ARBA00004637"/>
    </source>
</evidence>
<dbReference type="Gene3D" id="3.40.50.300">
    <property type="entry name" value="P-loop containing nucleotide triphosphate hydrolases"/>
    <property type="match status" value="1"/>
</dbReference>
<dbReference type="CDD" id="cd01029">
    <property type="entry name" value="TOPRIM_primases"/>
    <property type="match status" value="1"/>
</dbReference>
<dbReference type="GO" id="GO:0006264">
    <property type="term" value="P:mitochondrial DNA replication"/>
    <property type="evidence" value="ECO:0007669"/>
    <property type="project" value="TreeGrafter"/>
</dbReference>
<dbReference type="CDD" id="cd01122">
    <property type="entry name" value="Twinkle_C"/>
    <property type="match status" value="1"/>
</dbReference>
<evidence type="ECO:0000256" key="1">
    <source>
        <dbReference type="ARBA" id="ARBA00004436"/>
    </source>
</evidence>
<comment type="subcellular location">
    <subcellularLocation>
        <location evidence="2">Mitochondrion inner membrane</location>
        <topology evidence="2">Peripheral membrane protein</topology>
    </subcellularLocation>
    <subcellularLocation>
        <location evidence="1">Mitochondrion matrix</location>
        <location evidence="1">Mitochondrion nucleoid</location>
    </subcellularLocation>
</comment>
<dbReference type="GO" id="GO:0003697">
    <property type="term" value="F:single-stranded DNA binding"/>
    <property type="evidence" value="ECO:0007669"/>
    <property type="project" value="InterPro"/>
</dbReference>
<dbReference type="Gene3D" id="3.40.1360.10">
    <property type="match status" value="1"/>
</dbReference>
<keyword evidence="5" id="KW-0378">Hydrolase</keyword>
<gene>
    <name evidence="18" type="ORF">DGYR_LOCUS6007</name>
</gene>
<evidence type="ECO:0000256" key="6">
    <source>
        <dbReference type="ARBA" id="ARBA00022806"/>
    </source>
</evidence>
<keyword evidence="6" id="KW-0347">Helicase</keyword>
<keyword evidence="10" id="KW-0496">Mitochondrion</keyword>
<evidence type="ECO:0000256" key="11">
    <source>
        <dbReference type="ARBA" id="ARBA00023136"/>
    </source>
</evidence>
<protein>
    <recommendedName>
        <fullName evidence="14">DNA 5'-3' helicase</fullName>
        <ecNumber evidence="14">5.6.2.3</ecNumber>
    </recommendedName>
    <alternativeName>
        <fullName evidence="16">Twinkle protein, mitochondrial</fullName>
    </alternativeName>
</protein>
<sequence>MQNLTKQIIKQKKAVICAWKSVNNNDAVRYHTEENANIKAQNPSAKSSILNEADYSKKVGLLTIKKFLGEKKMVYDIGHTCVITTCPKHSLRKLHLKQIEKLFINSTTGHFVCQSCGKNGSFESLCENINTIYDIYLDKTKKSPAHKCFQNINVNQFDDAIVKSTEFWSTQERVANAAFATNNLMIKAEILEKYKVRILKEQTGFIFPLIAADGRIRCCKIFYFNQPVGKQQRYDYVPALSYLNGASALFGWNTIRSNNNEIVITADEFDAMSVHQATNLPCVALPTGATLPQQVLPLFEQFQKIILWLGGDQNTWGTARQLAKKLGESRCRLIRPSNDCPSAHKALKKGLDLVKIIDSAKPIRHESITSFFQLRQEVFTELSEVELVAGVKWKRYPQLVKLLKGHRRGELTVFTGPTGSGKTTFISEYSLDLCTQGVNTLWGSFEISNVRLLKTMLTQFARQKLTQCSKKDYDKWADLFEKLPMYFMTFHGQQQVNRVIETMSHAVYIHDIAHIVVDNLQFMMGLDNAGMASDRFLKQDQIIAAFRKFATHMNCHVTLVIHPRKENETDNLTVSSIFGSAKASQEADNILILQDKRFSMVRGKKYIQVAKNRFDGDLGIVLLNFDKDSLSFTAKKKLAPGLTLIPVNDNEAT</sequence>
<dbReference type="Pfam" id="PF13481">
    <property type="entry name" value="AAA_25"/>
    <property type="match status" value="1"/>
</dbReference>
<dbReference type="InterPro" id="IPR034154">
    <property type="entry name" value="TOPRIM_DnaG/twinkle"/>
</dbReference>
<evidence type="ECO:0000313" key="18">
    <source>
        <dbReference type="EMBL" id="CAD5117485.1"/>
    </source>
</evidence>
<dbReference type="InterPro" id="IPR027417">
    <property type="entry name" value="P-loop_NTPase"/>
</dbReference>
<name>A0A7I8VMH4_9ANNE</name>
<keyword evidence="13" id="KW-1135">Mitochondrion nucleoid</keyword>
<dbReference type="SUPFAM" id="SSF56731">
    <property type="entry name" value="DNA primase core"/>
    <property type="match status" value="1"/>
</dbReference>
<evidence type="ECO:0000256" key="10">
    <source>
        <dbReference type="ARBA" id="ARBA00023128"/>
    </source>
</evidence>
<organism evidence="18 19">
    <name type="scientific">Dimorphilus gyrociliatus</name>
    <dbReference type="NCBI Taxonomy" id="2664684"/>
    <lineage>
        <taxon>Eukaryota</taxon>
        <taxon>Metazoa</taxon>
        <taxon>Spiralia</taxon>
        <taxon>Lophotrochozoa</taxon>
        <taxon>Annelida</taxon>
        <taxon>Polychaeta</taxon>
        <taxon>Polychaeta incertae sedis</taxon>
        <taxon>Dinophilidae</taxon>
        <taxon>Dimorphilus</taxon>
    </lineage>
</organism>
<dbReference type="FunFam" id="3.40.50.300:FF:000845">
    <property type="entry name" value="Mitochondrial helicase twinkle"/>
    <property type="match status" value="1"/>
</dbReference>
<keyword evidence="19" id="KW-1185">Reference proteome</keyword>
<keyword evidence="9" id="KW-0446">Lipid-binding</keyword>
<accession>A0A7I8VMH4</accession>
<dbReference type="EC" id="5.6.2.3" evidence="14"/>
<dbReference type="InterPro" id="IPR007694">
    <property type="entry name" value="DNA_helicase_DnaB-like_C"/>
</dbReference>
<evidence type="ECO:0000256" key="15">
    <source>
        <dbReference type="ARBA" id="ARBA00048954"/>
    </source>
</evidence>
<evidence type="ECO:0000256" key="9">
    <source>
        <dbReference type="ARBA" id="ARBA00023121"/>
    </source>
</evidence>
<evidence type="ECO:0000256" key="16">
    <source>
        <dbReference type="ARBA" id="ARBA00075597"/>
    </source>
</evidence>